<keyword evidence="2" id="KW-1185">Reference proteome</keyword>
<dbReference type="Proteomes" id="UP000604825">
    <property type="component" value="Unassembled WGS sequence"/>
</dbReference>
<dbReference type="AlphaFoldDB" id="A0A811MHR3"/>
<evidence type="ECO:0000313" key="1">
    <source>
        <dbReference type="EMBL" id="CAD6205693.1"/>
    </source>
</evidence>
<organism evidence="1 2">
    <name type="scientific">Miscanthus lutarioriparius</name>
    <dbReference type="NCBI Taxonomy" id="422564"/>
    <lineage>
        <taxon>Eukaryota</taxon>
        <taxon>Viridiplantae</taxon>
        <taxon>Streptophyta</taxon>
        <taxon>Embryophyta</taxon>
        <taxon>Tracheophyta</taxon>
        <taxon>Spermatophyta</taxon>
        <taxon>Magnoliopsida</taxon>
        <taxon>Liliopsida</taxon>
        <taxon>Poales</taxon>
        <taxon>Poaceae</taxon>
        <taxon>PACMAD clade</taxon>
        <taxon>Panicoideae</taxon>
        <taxon>Andropogonodae</taxon>
        <taxon>Andropogoneae</taxon>
        <taxon>Saccharinae</taxon>
        <taxon>Miscanthus</taxon>
    </lineage>
</organism>
<sequence length="158" mass="15596">MQIDQGCGLVLEESILEGIVAGVGVFAAGTVVTSREGLGRSTLEGGASQGSAEASFGGVALSLRCSSHAVSLSHAGEGSGVASLGRALAEASSVGMGALLLGSDGCSTRGVGDDAGGCARGLRSVRLGSRGWRIAGHDWCCRGCAREFAAASRSGREP</sequence>
<comment type="caution">
    <text evidence="1">The sequence shown here is derived from an EMBL/GenBank/DDBJ whole genome shotgun (WGS) entry which is preliminary data.</text>
</comment>
<accession>A0A811MHR3</accession>
<evidence type="ECO:0000313" key="2">
    <source>
        <dbReference type="Proteomes" id="UP000604825"/>
    </source>
</evidence>
<gene>
    <name evidence="1" type="ORF">NCGR_LOCUS3491</name>
</gene>
<name>A0A811MHR3_9POAL</name>
<protein>
    <submittedName>
        <fullName evidence="1">Uncharacterized protein</fullName>
    </submittedName>
</protein>
<dbReference type="EMBL" id="CAJGYO010000001">
    <property type="protein sequence ID" value="CAD6205693.1"/>
    <property type="molecule type" value="Genomic_DNA"/>
</dbReference>
<proteinExistence type="predicted"/>
<reference evidence="1" key="1">
    <citation type="submission" date="2020-10" db="EMBL/GenBank/DDBJ databases">
        <authorList>
            <person name="Han B."/>
            <person name="Lu T."/>
            <person name="Zhao Q."/>
            <person name="Huang X."/>
            <person name="Zhao Y."/>
        </authorList>
    </citation>
    <scope>NUCLEOTIDE SEQUENCE</scope>
</reference>